<evidence type="ECO:0000313" key="2">
    <source>
        <dbReference type="Proteomes" id="UP000530514"/>
    </source>
</evidence>
<dbReference type="EMBL" id="JACEIP010000018">
    <property type="protein sequence ID" value="MBA4543587.1"/>
    <property type="molecule type" value="Genomic_DNA"/>
</dbReference>
<sequence>MFKDFMARLGHGAAKVDLILEQNRFAPGDPVAGKVLIKGGSVEQRINKIDVRFMLSIYAKGHVHTHPVASVPFYQSFVIRPGEQKELPFHFQLPGNLLVTGQSVSYYFDTQLDLAGAVDQSDRDYIEIVPPVPLSNILAALSRLGFRETHHSRKFNGYVQEFELVPTELFREQVKEVEFAAAIEPNGVRLLLEVEYYSFGHHHEVKREVFIPQDQISDPDALMMLWQNLITESMSTPHYGHGHYHIPHSYHHGQSHYGHGHYGHSHHHHSHLSGMTGAIGGFAAGLIGGVLLDELLDGDDNQNHDAGLFGNNDNGGFFDDGDDGGFFGGGDDDNWV</sequence>
<proteinExistence type="predicted"/>
<protein>
    <submittedName>
        <fullName evidence="1">Sporulation protein</fullName>
    </submittedName>
</protein>
<dbReference type="PANTHER" id="PTHR40053">
    <property type="entry name" value="SPORULATION-CONTROL PROTEIN SPO0M"/>
    <property type="match status" value="1"/>
</dbReference>
<dbReference type="RefSeq" id="WP_033101555.1">
    <property type="nucleotide sequence ID" value="NZ_JACEIP010000018.1"/>
</dbReference>
<comment type="caution">
    <text evidence="1">The sequence shown here is derived from an EMBL/GenBank/DDBJ whole genome shotgun (WGS) entry which is preliminary data.</text>
</comment>
<dbReference type="AlphaFoldDB" id="A0A7W1XBG2"/>
<dbReference type="PANTHER" id="PTHR40053:SF1">
    <property type="entry name" value="SPORULATION-CONTROL PROTEIN SPO0M"/>
    <property type="match status" value="1"/>
</dbReference>
<organism evidence="1 2">
    <name type="scientific">Thermoactinomyces daqus</name>
    <dbReference type="NCBI Taxonomy" id="1329516"/>
    <lineage>
        <taxon>Bacteria</taxon>
        <taxon>Bacillati</taxon>
        <taxon>Bacillota</taxon>
        <taxon>Bacilli</taxon>
        <taxon>Bacillales</taxon>
        <taxon>Thermoactinomycetaceae</taxon>
        <taxon>Thermoactinomyces</taxon>
    </lineage>
</organism>
<evidence type="ECO:0000313" key="1">
    <source>
        <dbReference type="EMBL" id="MBA4543587.1"/>
    </source>
</evidence>
<dbReference type="InterPro" id="IPR009776">
    <property type="entry name" value="Spore_0_M"/>
</dbReference>
<accession>A0A7W1XBG2</accession>
<keyword evidence="2" id="KW-1185">Reference proteome</keyword>
<name>A0A7W1XBG2_9BACL</name>
<reference evidence="1 2" key="1">
    <citation type="submission" date="2020-07" db="EMBL/GenBank/DDBJ databases">
        <authorList>
            <person name="Feng H."/>
        </authorList>
    </citation>
    <scope>NUCLEOTIDE SEQUENCE [LARGE SCALE GENOMIC DNA]</scope>
    <source>
        <strain evidence="2">s-11</strain>
    </source>
</reference>
<gene>
    <name evidence="1" type="ORF">H1164_11865</name>
</gene>
<dbReference type="OrthoDB" id="2351239at2"/>
<dbReference type="Proteomes" id="UP000530514">
    <property type="component" value="Unassembled WGS sequence"/>
</dbReference>
<dbReference type="Pfam" id="PF07070">
    <property type="entry name" value="Spo0M"/>
    <property type="match status" value="1"/>
</dbReference>